<dbReference type="GeneID" id="106075267"/>
<evidence type="ECO:0000256" key="1">
    <source>
        <dbReference type="PIRSR" id="PIRSR605301-1"/>
    </source>
</evidence>
<dbReference type="RefSeq" id="XP_013091678.1">
    <property type="nucleotide sequence ID" value="XM_013236224.2"/>
</dbReference>
<evidence type="ECO:0000313" key="3">
    <source>
        <dbReference type="EnsemblMetazoa" id="BGLB011103-PB"/>
    </source>
</evidence>
<feature type="binding site" evidence="1">
    <location>
        <position position="112"/>
    </location>
    <ligand>
        <name>Zn(2+)</name>
        <dbReference type="ChEBI" id="CHEBI:29105"/>
    </ligand>
</feature>
<evidence type="ECO:0000313" key="6">
    <source>
        <dbReference type="RefSeq" id="XP_013091678.1"/>
    </source>
</evidence>
<evidence type="ECO:0000256" key="2">
    <source>
        <dbReference type="SAM" id="MobiDB-lite"/>
    </source>
</evidence>
<feature type="region of interest" description="Disordered" evidence="2">
    <location>
        <begin position="252"/>
        <end position="368"/>
    </location>
</feature>
<organism evidence="3 4">
    <name type="scientific">Biomphalaria glabrata</name>
    <name type="common">Bloodfluke planorb</name>
    <name type="synonym">Freshwater snail</name>
    <dbReference type="NCBI Taxonomy" id="6526"/>
    <lineage>
        <taxon>Eukaryota</taxon>
        <taxon>Metazoa</taxon>
        <taxon>Spiralia</taxon>
        <taxon>Lophotrochozoa</taxon>
        <taxon>Mollusca</taxon>
        <taxon>Gastropoda</taxon>
        <taxon>Heterobranchia</taxon>
        <taxon>Euthyneura</taxon>
        <taxon>Panpulmonata</taxon>
        <taxon>Hygrophila</taxon>
        <taxon>Lymnaeoidea</taxon>
        <taxon>Planorbidae</taxon>
        <taxon>Biomphalaria</taxon>
    </lineage>
</organism>
<keyword evidence="5" id="KW-1185">Reference proteome</keyword>
<dbReference type="VEuPathDB" id="VectorBase:BGLAX_028145"/>
<protein>
    <submittedName>
        <fullName evidence="6">MOB kinase activator 2-like isoform X1</fullName>
    </submittedName>
</protein>
<dbReference type="OrthoDB" id="8170117at2759"/>
<name>A0A2C9K0K5_BIOGL</name>
<dbReference type="Pfam" id="PF03637">
    <property type="entry name" value="Mob1_phocein"/>
    <property type="match status" value="1"/>
</dbReference>
<feature type="compositionally biased region" description="Low complexity" evidence="2">
    <location>
        <begin position="329"/>
        <end position="338"/>
    </location>
</feature>
<feature type="compositionally biased region" description="Basic and acidic residues" evidence="2">
    <location>
        <begin position="306"/>
        <end position="328"/>
    </location>
</feature>
<dbReference type="VEuPathDB" id="VectorBase:BGLB011103"/>
<sequence>MPLFVKAHGKTTVRRAAEHVDDTVHMLLQTFFVLTKKMKGRRKDKDSPTPPNAEEQKEYLEDPYFRDRISDADFFKLVALPNMLDLNEWLATHTISFFNHVNLIYGVVSEYCTVDTCPAMTAPDNVQYFWYDEKGKKSKNTAPQYIDYVMTHIQKLINDENVFPTKFGHPFPPDLVDVVKRIHKYLFHVLAHIYHAHYKLLRQLGLHGHLNSLFTHFMVFASKFDLVQDKESDILLQLFSLLLKNLADPNQNPKVREGLGIGEGMIGPPYDSKSKKTDGSVSPVDEGKSSQHSQRLSNGGSNLRPTHCDTDISADQKDSKTEQGDSKKSSPTTSQPQRSPHKGLGEGMDSGASELPSEWLSNLQVSAT</sequence>
<dbReference type="InterPro" id="IPR036703">
    <property type="entry name" value="MOB_kinase_act_sf"/>
</dbReference>
<feature type="binding site" evidence="1">
    <location>
        <position position="192"/>
    </location>
    <ligand>
        <name>Zn(2+)</name>
        <dbReference type="ChEBI" id="CHEBI:29105"/>
    </ligand>
</feature>
<evidence type="ECO:0000313" key="5">
    <source>
        <dbReference type="Proteomes" id="UP001165740"/>
    </source>
</evidence>
<proteinExistence type="predicted"/>
<feature type="compositionally biased region" description="Polar residues" evidence="2">
    <location>
        <begin position="290"/>
        <end position="304"/>
    </location>
</feature>
<dbReference type="PANTHER" id="PTHR22599">
    <property type="entry name" value="MPS ONE BINDER KINASE ACTIVATOR-LIKE MOB"/>
    <property type="match status" value="1"/>
</dbReference>
<keyword evidence="1" id="KW-0479">Metal-binding</keyword>
<dbReference type="SUPFAM" id="SSF101152">
    <property type="entry name" value="Mob1/phocein"/>
    <property type="match status" value="1"/>
</dbReference>
<dbReference type="AlphaFoldDB" id="A0A2C9K0K5"/>
<dbReference type="SMART" id="SM01388">
    <property type="entry name" value="Mob1_phocein"/>
    <property type="match status" value="1"/>
</dbReference>
<dbReference type="Proteomes" id="UP001165740">
    <property type="component" value="Chromosome 10"/>
</dbReference>
<dbReference type="Gene3D" id="1.20.140.30">
    <property type="entry name" value="MOB kinase activator"/>
    <property type="match status" value="1"/>
</dbReference>
<dbReference type="KEGG" id="bgt:106075267"/>
<feature type="binding site" evidence="1">
    <location>
        <position position="117"/>
    </location>
    <ligand>
        <name>Zn(2+)</name>
        <dbReference type="ChEBI" id="CHEBI:29105"/>
    </ligand>
</feature>
<evidence type="ECO:0000313" key="4">
    <source>
        <dbReference type="Proteomes" id="UP000076420"/>
    </source>
</evidence>
<feature type="compositionally biased region" description="Polar residues" evidence="2">
    <location>
        <begin position="359"/>
        <end position="368"/>
    </location>
</feature>
<accession>A0A2C9K0K5</accession>
<reference evidence="6" key="2">
    <citation type="submission" date="2025-04" db="UniProtKB">
        <authorList>
            <consortium name="RefSeq"/>
        </authorList>
    </citation>
    <scope>IDENTIFICATION</scope>
</reference>
<keyword evidence="1" id="KW-0862">Zinc</keyword>
<dbReference type="STRING" id="6526.A0A2C9K0K5"/>
<dbReference type="Proteomes" id="UP000076420">
    <property type="component" value="Unassembled WGS sequence"/>
</dbReference>
<feature type="binding site" evidence="1">
    <location>
        <position position="197"/>
    </location>
    <ligand>
        <name>Zn(2+)</name>
        <dbReference type="ChEBI" id="CHEBI:29105"/>
    </ligand>
</feature>
<dbReference type="EnsemblMetazoa" id="BGLB011103-RB">
    <property type="protein sequence ID" value="BGLB011103-PB"/>
    <property type="gene ID" value="BGLB011103"/>
</dbReference>
<dbReference type="InterPro" id="IPR005301">
    <property type="entry name" value="MOB_kinase_act_fam"/>
</dbReference>
<feature type="region of interest" description="Disordered" evidence="2">
    <location>
        <begin position="39"/>
        <end position="58"/>
    </location>
</feature>
<gene>
    <name evidence="3" type="primary">106075267</name>
    <name evidence="6" type="synonym">LOC106075267</name>
</gene>
<reference evidence="3" key="1">
    <citation type="submission" date="2020-05" db="UniProtKB">
        <authorList>
            <consortium name="EnsemblMetazoa"/>
        </authorList>
    </citation>
    <scope>IDENTIFICATION</scope>
    <source>
        <strain evidence="3">BB02</strain>
    </source>
</reference>